<dbReference type="EMBL" id="LAZR01014707">
    <property type="protein sequence ID" value="KKM16286.1"/>
    <property type="molecule type" value="Genomic_DNA"/>
</dbReference>
<evidence type="ECO:0000313" key="1">
    <source>
        <dbReference type="EMBL" id="KKM16286.1"/>
    </source>
</evidence>
<comment type="caution">
    <text evidence="1">The sequence shown here is derived from an EMBL/GenBank/DDBJ whole genome shotgun (WGS) entry which is preliminary data.</text>
</comment>
<dbReference type="AlphaFoldDB" id="A0A0F9HLX5"/>
<name>A0A0F9HLX5_9ZZZZ</name>
<protein>
    <submittedName>
        <fullName evidence="1">Uncharacterized protein</fullName>
    </submittedName>
</protein>
<proteinExistence type="predicted"/>
<gene>
    <name evidence="1" type="ORF">LCGC14_1687310</name>
</gene>
<reference evidence="1" key="1">
    <citation type="journal article" date="2015" name="Nature">
        <title>Complex archaea that bridge the gap between prokaryotes and eukaryotes.</title>
        <authorList>
            <person name="Spang A."/>
            <person name="Saw J.H."/>
            <person name="Jorgensen S.L."/>
            <person name="Zaremba-Niedzwiedzka K."/>
            <person name="Martijn J."/>
            <person name="Lind A.E."/>
            <person name="van Eijk R."/>
            <person name="Schleper C."/>
            <person name="Guy L."/>
            <person name="Ettema T.J."/>
        </authorList>
    </citation>
    <scope>NUCLEOTIDE SEQUENCE</scope>
</reference>
<organism evidence="1">
    <name type="scientific">marine sediment metagenome</name>
    <dbReference type="NCBI Taxonomy" id="412755"/>
    <lineage>
        <taxon>unclassified sequences</taxon>
        <taxon>metagenomes</taxon>
        <taxon>ecological metagenomes</taxon>
    </lineage>
</organism>
<sequence length="49" mass="4935">MGNIGGLGNLGSLGKIDKIGIVDNLGWSASQWVSQPSTMANHTYGGCGA</sequence>
<accession>A0A0F9HLX5</accession>